<accession>A0AAD8KVA7</accession>
<sequence>MESIYVNVFGRDVFERHVQNLHWSLFLVYKKAGLKFKTTTLDLNNPFPTSTTIYLHLFSFTYVNSSSLTTPSTNVSSQIYGSTANLSSVLLHPQRFVLPSKVCKFHLYGLWCTLIHC</sequence>
<keyword evidence="2" id="KW-1185">Reference proteome</keyword>
<organism evidence="1 2">
    <name type="scientific">Tagetes erecta</name>
    <name type="common">African marigold</name>
    <dbReference type="NCBI Taxonomy" id="13708"/>
    <lineage>
        <taxon>Eukaryota</taxon>
        <taxon>Viridiplantae</taxon>
        <taxon>Streptophyta</taxon>
        <taxon>Embryophyta</taxon>
        <taxon>Tracheophyta</taxon>
        <taxon>Spermatophyta</taxon>
        <taxon>Magnoliopsida</taxon>
        <taxon>eudicotyledons</taxon>
        <taxon>Gunneridae</taxon>
        <taxon>Pentapetalae</taxon>
        <taxon>asterids</taxon>
        <taxon>campanulids</taxon>
        <taxon>Asterales</taxon>
        <taxon>Asteraceae</taxon>
        <taxon>Asteroideae</taxon>
        <taxon>Heliantheae alliance</taxon>
        <taxon>Tageteae</taxon>
        <taxon>Tagetes</taxon>
    </lineage>
</organism>
<name>A0AAD8KVA7_TARER</name>
<evidence type="ECO:0000313" key="1">
    <source>
        <dbReference type="EMBL" id="KAK1428273.1"/>
    </source>
</evidence>
<protein>
    <submittedName>
        <fullName evidence="1">Uncharacterized protein</fullName>
    </submittedName>
</protein>
<comment type="caution">
    <text evidence="1">The sequence shown here is derived from an EMBL/GenBank/DDBJ whole genome shotgun (WGS) entry which is preliminary data.</text>
</comment>
<gene>
    <name evidence="1" type="ORF">QVD17_17103</name>
</gene>
<reference evidence="1" key="1">
    <citation type="journal article" date="2023" name="bioRxiv">
        <title>Improved chromosome-level genome assembly for marigold (Tagetes erecta).</title>
        <authorList>
            <person name="Jiang F."/>
            <person name="Yuan L."/>
            <person name="Wang S."/>
            <person name="Wang H."/>
            <person name="Xu D."/>
            <person name="Wang A."/>
            <person name="Fan W."/>
        </authorList>
    </citation>
    <scope>NUCLEOTIDE SEQUENCE</scope>
    <source>
        <strain evidence="1">WSJ</strain>
        <tissue evidence="1">Leaf</tissue>
    </source>
</reference>
<evidence type="ECO:0000313" key="2">
    <source>
        <dbReference type="Proteomes" id="UP001229421"/>
    </source>
</evidence>
<proteinExistence type="predicted"/>
<dbReference type="Proteomes" id="UP001229421">
    <property type="component" value="Unassembled WGS sequence"/>
</dbReference>
<dbReference type="EMBL" id="JAUHHV010000004">
    <property type="protein sequence ID" value="KAK1428273.1"/>
    <property type="molecule type" value="Genomic_DNA"/>
</dbReference>
<dbReference type="AlphaFoldDB" id="A0AAD8KVA7"/>